<sequence>MVSPAVMFLIGSLQVRKLSKAEKKNHHQLHLLQLRTYFILITNIHISSSPAFSSFKGEAMGDKTGTSGRTPEKGKCLSCGQDGPRREIQTALKEPFLLRTI</sequence>
<keyword evidence="3" id="KW-1185">Reference proteome</keyword>
<comment type="caution">
    <text evidence="2">The sequence shown here is derived from an EMBL/GenBank/DDBJ whole genome shotgun (WGS) entry which is preliminary data.</text>
</comment>
<gene>
    <name evidence="2" type="ORF">ILYODFUR_038184</name>
</gene>
<organism evidence="2 3">
    <name type="scientific">Ilyodon furcidens</name>
    <name type="common">goldbreast splitfin</name>
    <dbReference type="NCBI Taxonomy" id="33524"/>
    <lineage>
        <taxon>Eukaryota</taxon>
        <taxon>Metazoa</taxon>
        <taxon>Chordata</taxon>
        <taxon>Craniata</taxon>
        <taxon>Vertebrata</taxon>
        <taxon>Euteleostomi</taxon>
        <taxon>Actinopterygii</taxon>
        <taxon>Neopterygii</taxon>
        <taxon>Teleostei</taxon>
        <taxon>Neoteleostei</taxon>
        <taxon>Acanthomorphata</taxon>
        <taxon>Ovalentaria</taxon>
        <taxon>Atherinomorphae</taxon>
        <taxon>Cyprinodontiformes</taxon>
        <taxon>Goodeidae</taxon>
        <taxon>Ilyodon</taxon>
    </lineage>
</organism>
<accession>A0ABV0TU18</accession>
<protein>
    <submittedName>
        <fullName evidence="2">Uncharacterized protein</fullName>
    </submittedName>
</protein>
<feature type="region of interest" description="Disordered" evidence="1">
    <location>
        <begin position="60"/>
        <end position="82"/>
    </location>
</feature>
<reference evidence="2 3" key="1">
    <citation type="submission" date="2021-06" db="EMBL/GenBank/DDBJ databases">
        <authorList>
            <person name="Palmer J.M."/>
        </authorList>
    </citation>
    <scope>NUCLEOTIDE SEQUENCE [LARGE SCALE GENOMIC DNA]</scope>
    <source>
        <strain evidence="3">if_2019</strain>
        <tissue evidence="2">Muscle</tissue>
    </source>
</reference>
<proteinExistence type="predicted"/>
<name>A0ABV0TU18_9TELE</name>
<evidence type="ECO:0000313" key="3">
    <source>
        <dbReference type="Proteomes" id="UP001482620"/>
    </source>
</evidence>
<evidence type="ECO:0000313" key="2">
    <source>
        <dbReference type="EMBL" id="MEQ2235103.1"/>
    </source>
</evidence>
<evidence type="ECO:0000256" key="1">
    <source>
        <dbReference type="SAM" id="MobiDB-lite"/>
    </source>
</evidence>
<dbReference type="EMBL" id="JAHRIQ010043939">
    <property type="protein sequence ID" value="MEQ2235103.1"/>
    <property type="molecule type" value="Genomic_DNA"/>
</dbReference>
<dbReference type="Proteomes" id="UP001482620">
    <property type="component" value="Unassembled WGS sequence"/>
</dbReference>